<keyword evidence="11" id="KW-1185">Reference proteome</keyword>
<keyword evidence="7" id="KW-0862">Zinc</keyword>
<dbReference type="SMR" id="A2FWH5"/>
<dbReference type="InterPro" id="IPR051241">
    <property type="entry name" value="DZIP_RILPL"/>
</dbReference>
<keyword evidence="5" id="KW-0963">Cytoplasm</keyword>
<feature type="compositionally biased region" description="Low complexity" evidence="8">
    <location>
        <begin position="400"/>
        <end position="409"/>
    </location>
</feature>
<evidence type="ECO:0000256" key="7">
    <source>
        <dbReference type="PROSITE-ProRule" id="PRU00042"/>
    </source>
</evidence>
<feature type="compositionally biased region" description="Basic and acidic residues" evidence="8">
    <location>
        <begin position="357"/>
        <end position="367"/>
    </location>
</feature>
<keyword evidence="4" id="KW-0175">Coiled coil</keyword>
<dbReference type="KEGG" id="tva:4748433"/>
<comment type="similarity">
    <text evidence="3">Belongs to the DZIP C2H2-type zinc-finger protein family.</text>
</comment>
<feature type="region of interest" description="Disordered" evidence="8">
    <location>
        <begin position="327"/>
        <end position="424"/>
    </location>
</feature>
<dbReference type="GO" id="GO:0008270">
    <property type="term" value="F:zinc ion binding"/>
    <property type="evidence" value="ECO:0007669"/>
    <property type="project" value="UniProtKB-KW"/>
</dbReference>
<evidence type="ECO:0000256" key="1">
    <source>
        <dbReference type="ARBA" id="ARBA00004114"/>
    </source>
</evidence>
<dbReference type="PROSITE" id="PS50157">
    <property type="entry name" value="ZINC_FINGER_C2H2_2"/>
    <property type="match status" value="1"/>
</dbReference>
<proteinExistence type="inferred from homology"/>
<name>A2FWH5_TRIV3</name>
<evidence type="ECO:0000313" key="10">
    <source>
        <dbReference type="EMBL" id="EAX90745.1"/>
    </source>
</evidence>
<evidence type="ECO:0000256" key="5">
    <source>
        <dbReference type="ARBA" id="ARBA00023212"/>
    </source>
</evidence>
<dbReference type="Gene3D" id="3.30.160.60">
    <property type="entry name" value="Classic Zinc Finger"/>
    <property type="match status" value="1"/>
</dbReference>
<reference evidence="10" key="1">
    <citation type="submission" date="2006-10" db="EMBL/GenBank/DDBJ databases">
        <authorList>
            <person name="Amadeo P."/>
            <person name="Zhao Q."/>
            <person name="Wortman J."/>
            <person name="Fraser-Liggett C."/>
            <person name="Carlton J."/>
        </authorList>
    </citation>
    <scope>NUCLEOTIDE SEQUENCE</scope>
    <source>
        <strain evidence="10">G3</strain>
    </source>
</reference>
<dbReference type="RefSeq" id="XP_001303675.1">
    <property type="nucleotide sequence ID" value="XM_001303674.1"/>
</dbReference>
<dbReference type="Proteomes" id="UP000001542">
    <property type="component" value="Unassembled WGS sequence"/>
</dbReference>
<dbReference type="EMBL" id="DS114085">
    <property type="protein sequence ID" value="EAX90745.1"/>
    <property type="molecule type" value="Genomic_DNA"/>
</dbReference>
<reference evidence="10" key="2">
    <citation type="journal article" date="2007" name="Science">
        <title>Draft genome sequence of the sexually transmitted pathogen Trichomonas vaginalis.</title>
        <authorList>
            <person name="Carlton J.M."/>
            <person name="Hirt R.P."/>
            <person name="Silva J.C."/>
            <person name="Delcher A.L."/>
            <person name="Schatz M."/>
            <person name="Zhao Q."/>
            <person name="Wortman J.R."/>
            <person name="Bidwell S.L."/>
            <person name="Alsmark U.C.M."/>
            <person name="Besteiro S."/>
            <person name="Sicheritz-Ponten T."/>
            <person name="Noel C.J."/>
            <person name="Dacks J.B."/>
            <person name="Foster P.G."/>
            <person name="Simillion C."/>
            <person name="Van de Peer Y."/>
            <person name="Miranda-Saavedra D."/>
            <person name="Barton G.J."/>
            <person name="Westrop G.D."/>
            <person name="Mueller S."/>
            <person name="Dessi D."/>
            <person name="Fiori P.L."/>
            <person name="Ren Q."/>
            <person name="Paulsen I."/>
            <person name="Zhang H."/>
            <person name="Bastida-Corcuera F.D."/>
            <person name="Simoes-Barbosa A."/>
            <person name="Brown M.T."/>
            <person name="Hayes R.D."/>
            <person name="Mukherjee M."/>
            <person name="Okumura C.Y."/>
            <person name="Schneider R."/>
            <person name="Smith A.J."/>
            <person name="Vanacova S."/>
            <person name="Villalvazo M."/>
            <person name="Haas B.J."/>
            <person name="Pertea M."/>
            <person name="Feldblyum T.V."/>
            <person name="Utterback T.R."/>
            <person name="Shu C.L."/>
            <person name="Osoegawa K."/>
            <person name="de Jong P.J."/>
            <person name="Hrdy I."/>
            <person name="Horvathova L."/>
            <person name="Zubacova Z."/>
            <person name="Dolezal P."/>
            <person name="Malik S.B."/>
            <person name="Logsdon J.M. Jr."/>
            <person name="Henze K."/>
            <person name="Gupta A."/>
            <person name="Wang C.C."/>
            <person name="Dunne R.L."/>
            <person name="Upcroft J.A."/>
            <person name="Upcroft P."/>
            <person name="White O."/>
            <person name="Salzberg S.L."/>
            <person name="Tang P."/>
            <person name="Chiu C.-H."/>
            <person name="Lee Y.-S."/>
            <person name="Embley T.M."/>
            <person name="Coombs G.H."/>
            <person name="Mottram J.C."/>
            <person name="Tachezy J."/>
            <person name="Fraser-Liggett C.M."/>
            <person name="Johnson P.J."/>
        </authorList>
    </citation>
    <scope>NUCLEOTIDE SEQUENCE [LARGE SCALE GENOMIC DNA]</scope>
    <source>
        <strain evidence="10">G3</strain>
    </source>
</reference>
<dbReference type="InterPro" id="IPR032714">
    <property type="entry name" value="DZIP1_N"/>
</dbReference>
<protein>
    <recommendedName>
        <fullName evidence="9">C2H2-type domain-containing protein</fullName>
    </recommendedName>
</protein>
<evidence type="ECO:0000313" key="11">
    <source>
        <dbReference type="Proteomes" id="UP000001542"/>
    </source>
</evidence>
<keyword evidence="7" id="KW-0479">Metal-binding</keyword>
<dbReference type="PROSITE" id="PS00028">
    <property type="entry name" value="ZINC_FINGER_C2H2_1"/>
    <property type="match status" value="1"/>
</dbReference>
<evidence type="ECO:0000256" key="4">
    <source>
        <dbReference type="ARBA" id="ARBA00023054"/>
    </source>
</evidence>
<dbReference type="VEuPathDB" id="TrichDB:TVAGG3_0481840"/>
<dbReference type="PANTHER" id="PTHR21502:SF3">
    <property type="entry name" value="CILIUM ASSEMBLY PROTEIN DZIP1L"/>
    <property type="match status" value="1"/>
</dbReference>
<dbReference type="PANTHER" id="PTHR21502">
    <property type="entry name" value="ZINC FINGER PROTEIN DZIP1"/>
    <property type="match status" value="1"/>
</dbReference>
<dbReference type="AlphaFoldDB" id="A2FWH5"/>
<evidence type="ECO:0000256" key="2">
    <source>
        <dbReference type="ARBA" id="ARBA00004120"/>
    </source>
</evidence>
<dbReference type="GO" id="GO:0005814">
    <property type="term" value="C:centriole"/>
    <property type="evidence" value="ECO:0007669"/>
    <property type="project" value="UniProtKB-SubCell"/>
</dbReference>
<accession>A2FWH5</accession>
<evidence type="ECO:0000259" key="9">
    <source>
        <dbReference type="PROSITE" id="PS50157"/>
    </source>
</evidence>
<evidence type="ECO:0000256" key="3">
    <source>
        <dbReference type="ARBA" id="ARBA00009131"/>
    </source>
</evidence>
<dbReference type="InParanoid" id="A2FWH5"/>
<keyword evidence="7" id="KW-0863">Zinc-finger</keyword>
<evidence type="ECO:0000256" key="8">
    <source>
        <dbReference type="SAM" id="MobiDB-lite"/>
    </source>
</evidence>
<dbReference type="VEuPathDB" id="TrichDB:TVAG_092180"/>
<dbReference type="OrthoDB" id="515971at2759"/>
<organism evidence="10 11">
    <name type="scientific">Trichomonas vaginalis (strain ATCC PRA-98 / G3)</name>
    <dbReference type="NCBI Taxonomy" id="412133"/>
    <lineage>
        <taxon>Eukaryota</taxon>
        <taxon>Metamonada</taxon>
        <taxon>Parabasalia</taxon>
        <taxon>Trichomonadida</taxon>
        <taxon>Trichomonadidae</taxon>
        <taxon>Trichomonas</taxon>
    </lineage>
</organism>
<keyword evidence="5" id="KW-0206">Cytoskeleton</keyword>
<sequence>MQNLYLRADSKNQYNVHTLHEGIDWGLVQKTDPAMLRETQDYDSMQEFINSFTFANLNDNDRRMFGNPLCSQLIENLQTTVKYMFDCQDYLLDEIHRLKQTNRAMKKKIKLLYDSKERDQALLRDAYHEYEKCPVCGKKFQALKYVDQHIQKVHPSHIDAWTSLRVDHPLPQKAEAEKLKKEIDMLKTTLFEQTRAFTATMEKFRLHAQAIHKHDEEKAKTQVPKLDFYEYNPKMQTQPQPFETVKSRIPLTQNVLTVEFDSSLLTSSDEGVLDIDEEIRKINKSVSKKVNEIRLGHPVNYITPRQTAQILDYQNEKYQRIKRAARKQLHNDFPLQTKEKSKSQEKSKSLKSSLTTETEKDQEKPLDQSRPIKQQASLSSLSNSTLASYSNMKAKESQSKKSISNSSLSTHEDDSISDQFLVDA</sequence>
<feature type="compositionally biased region" description="Basic and acidic residues" evidence="8">
    <location>
        <begin position="337"/>
        <end position="348"/>
    </location>
</feature>
<feature type="compositionally biased region" description="Low complexity" evidence="8">
    <location>
        <begin position="376"/>
        <end position="391"/>
    </location>
</feature>
<gene>
    <name evidence="10" type="ORF">TVAG_092180</name>
</gene>
<dbReference type="GO" id="GO:0005737">
    <property type="term" value="C:cytoplasm"/>
    <property type="evidence" value="ECO:0000318"/>
    <property type="project" value="GO_Central"/>
</dbReference>
<dbReference type="InterPro" id="IPR013087">
    <property type="entry name" value="Znf_C2H2_type"/>
</dbReference>
<dbReference type="Pfam" id="PF13815">
    <property type="entry name" value="Dzip-like_N"/>
    <property type="match status" value="1"/>
</dbReference>
<comment type="subcellular location">
    <subcellularLocation>
        <location evidence="2">Cytoplasm</location>
        <location evidence="2">Cytoskeleton</location>
        <location evidence="2">Cilium basal body</location>
    </subcellularLocation>
    <subcellularLocation>
        <location evidence="1">Cytoplasm</location>
        <location evidence="1">Cytoskeleton</location>
        <location evidence="1">Microtubule organizing center</location>
        <location evidence="1">Centrosome</location>
        <location evidence="1">Centriole</location>
    </subcellularLocation>
</comment>
<keyword evidence="6" id="KW-0966">Cell projection</keyword>
<feature type="domain" description="C2H2-type" evidence="9">
    <location>
        <begin position="131"/>
        <end position="154"/>
    </location>
</feature>
<evidence type="ECO:0000256" key="6">
    <source>
        <dbReference type="ARBA" id="ARBA00023273"/>
    </source>
</evidence>